<organism evidence="1 2">
    <name type="scientific">Russula earlei</name>
    <dbReference type="NCBI Taxonomy" id="71964"/>
    <lineage>
        <taxon>Eukaryota</taxon>
        <taxon>Fungi</taxon>
        <taxon>Dikarya</taxon>
        <taxon>Basidiomycota</taxon>
        <taxon>Agaricomycotina</taxon>
        <taxon>Agaricomycetes</taxon>
        <taxon>Russulales</taxon>
        <taxon>Russulaceae</taxon>
        <taxon>Russula</taxon>
    </lineage>
</organism>
<dbReference type="EMBL" id="JAGFNK010000075">
    <property type="protein sequence ID" value="KAI9508974.1"/>
    <property type="molecule type" value="Genomic_DNA"/>
</dbReference>
<proteinExistence type="predicted"/>
<keyword evidence="2" id="KW-1185">Reference proteome</keyword>
<protein>
    <submittedName>
        <fullName evidence="1">Uncharacterized protein</fullName>
    </submittedName>
</protein>
<dbReference type="Proteomes" id="UP001207468">
    <property type="component" value="Unassembled WGS sequence"/>
</dbReference>
<evidence type="ECO:0000313" key="1">
    <source>
        <dbReference type="EMBL" id="KAI9508974.1"/>
    </source>
</evidence>
<gene>
    <name evidence="1" type="ORF">F5148DRAFT_1191191</name>
</gene>
<accession>A0ACC0UD35</accession>
<name>A0ACC0UD35_9AGAM</name>
<comment type="caution">
    <text evidence="1">The sequence shown here is derived from an EMBL/GenBank/DDBJ whole genome shotgun (WGS) entry which is preliminary data.</text>
</comment>
<evidence type="ECO:0000313" key="2">
    <source>
        <dbReference type="Proteomes" id="UP001207468"/>
    </source>
</evidence>
<reference evidence="1" key="1">
    <citation type="submission" date="2021-03" db="EMBL/GenBank/DDBJ databases">
        <title>Evolutionary priming and transition to the ectomycorrhizal habit in an iconic lineage of mushroom-forming fungi: is preadaptation a requirement?</title>
        <authorList>
            <consortium name="DOE Joint Genome Institute"/>
            <person name="Looney B.P."/>
            <person name="Miyauchi S."/>
            <person name="Morin E."/>
            <person name="Drula E."/>
            <person name="Courty P.E."/>
            <person name="Chicoki N."/>
            <person name="Fauchery L."/>
            <person name="Kohler A."/>
            <person name="Kuo A."/>
            <person name="LaButti K."/>
            <person name="Pangilinan J."/>
            <person name="Lipzen A."/>
            <person name="Riley R."/>
            <person name="Andreopoulos W."/>
            <person name="He G."/>
            <person name="Johnson J."/>
            <person name="Barry K.W."/>
            <person name="Grigoriev I.V."/>
            <person name="Nagy L."/>
            <person name="Hibbett D."/>
            <person name="Henrissat B."/>
            <person name="Matheny P.B."/>
            <person name="Labbe J."/>
            <person name="Martin A.F."/>
        </authorList>
    </citation>
    <scope>NUCLEOTIDE SEQUENCE</scope>
    <source>
        <strain evidence="1">BPL698</strain>
    </source>
</reference>
<sequence>MLSELRPLFNTIDKYYNEVNVSLRMEEECLKKIRRSLRVTPDDKRRWEYIHDACKEASALLTSETLPPTPHSPQLINNKAAHNIKTLAQVVSDARKRLLQAHQDIAELTQHPQFGLLRLRSEYTRSENTCRQRINDVLQFSEQFLRSFVQVPPLDDFRDHLLPSAAASSTQILEDVGRKVQSSKYAVLAVLPQLNDDFARFDHCLPIANASMQHTYCALHRLVQPLEQPDDPHQGVFRTMKPTQLREEQRTYADLGRQWGAQS</sequence>